<organism evidence="2 3">
    <name type="scientific">Streptomyces viridochromogenes</name>
    <dbReference type="NCBI Taxonomy" id="1938"/>
    <lineage>
        <taxon>Bacteria</taxon>
        <taxon>Bacillati</taxon>
        <taxon>Actinomycetota</taxon>
        <taxon>Actinomycetes</taxon>
        <taxon>Kitasatosporales</taxon>
        <taxon>Streptomycetaceae</taxon>
        <taxon>Streptomyces</taxon>
    </lineage>
</organism>
<dbReference type="AlphaFoldDB" id="A0A0L8K440"/>
<proteinExistence type="predicted"/>
<reference evidence="2 3" key="1">
    <citation type="submission" date="2015-06" db="EMBL/GenBank/DDBJ databases">
        <authorList>
            <person name="Hoefler B.C."/>
            <person name="Straight P.D."/>
        </authorList>
    </citation>
    <scope>NUCLEOTIDE SEQUENCE [LARGE SCALE GENOMIC DNA]</scope>
    <source>
        <strain evidence="2 3">NRRL 3427</strain>
    </source>
</reference>
<evidence type="ECO:0000256" key="1">
    <source>
        <dbReference type="SAM" id="MobiDB-lite"/>
    </source>
</evidence>
<dbReference type="EMBL" id="LGUP01000291">
    <property type="protein sequence ID" value="KOG20705.1"/>
    <property type="molecule type" value="Genomic_DNA"/>
</dbReference>
<evidence type="ECO:0000313" key="3">
    <source>
        <dbReference type="Proteomes" id="UP000037023"/>
    </source>
</evidence>
<dbReference type="Proteomes" id="UP000037023">
    <property type="component" value="Unassembled WGS sequence"/>
</dbReference>
<comment type="caution">
    <text evidence="2">The sequence shown here is derived from an EMBL/GenBank/DDBJ whole genome shotgun (WGS) entry which is preliminary data.</text>
</comment>
<protein>
    <submittedName>
        <fullName evidence="2">Uncharacterized protein</fullName>
    </submittedName>
</protein>
<feature type="non-terminal residue" evidence="2">
    <location>
        <position position="99"/>
    </location>
</feature>
<feature type="compositionally biased region" description="Low complexity" evidence="1">
    <location>
        <begin position="43"/>
        <end position="57"/>
    </location>
</feature>
<feature type="region of interest" description="Disordered" evidence="1">
    <location>
        <begin position="32"/>
        <end position="63"/>
    </location>
</feature>
<name>A0A0L8K440_STRVR</name>
<sequence length="99" mass="10842">MRELFQAVADARDTGRLEQARAALEELAALTRAAEEHSPADFAPYDPDTLTPDPDAPSFTDPLDAVLDRAARDQHLPPAELRRQLDDAVTEAFEAQTNA</sequence>
<accession>A0A0L8K440</accession>
<gene>
    <name evidence="2" type="ORF">ADK34_23225</name>
</gene>
<evidence type="ECO:0000313" key="2">
    <source>
        <dbReference type="EMBL" id="KOG20705.1"/>
    </source>
</evidence>